<name>A0A8H2WQ20_9AGAM</name>
<feature type="region of interest" description="Disordered" evidence="1">
    <location>
        <begin position="89"/>
        <end position="159"/>
    </location>
</feature>
<accession>A0A8H2WQ20</accession>
<organism evidence="2 3">
    <name type="scientific">Rhizoctonia solani</name>
    <dbReference type="NCBI Taxonomy" id="456999"/>
    <lineage>
        <taxon>Eukaryota</taxon>
        <taxon>Fungi</taxon>
        <taxon>Dikarya</taxon>
        <taxon>Basidiomycota</taxon>
        <taxon>Agaricomycotina</taxon>
        <taxon>Agaricomycetes</taxon>
        <taxon>Cantharellales</taxon>
        <taxon>Ceratobasidiaceae</taxon>
        <taxon>Rhizoctonia</taxon>
    </lineage>
</organism>
<reference evidence="2" key="1">
    <citation type="submission" date="2021-01" db="EMBL/GenBank/DDBJ databases">
        <authorList>
            <person name="Kaushik A."/>
        </authorList>
    </citation>
    <scope>NUCLEOTIDE SEQUENCE</scope>
    <source>
        <strain evidence="2">AG1-1B</strain>
    </source>
</reference>
<comment type="caution">
    <text evidence="2">The sequence shown here is derived from an EMBL/GenBank/DDBJ whole genome shotgun (WGS) entry which is preliminary data.</text>
</comment>
<feature type="compositionally biased region" description="Basic residues" evidence="1">
    <location>
        <begin position="119"/>
        <end position="130"/>
    </location>
</feature>
<sequence length="855" mass="95043">MNEQSAHHRFPTIRRGITVAASGITGASSRTPNQPRVAPPSRFAPTFIGQNLYEVDSEEPIGKFALDDDFFMLESAARNKYPVRTICALGMPQRPAPPPLKDRGDEARYLPKKTISGPRKLKGKKRRKGRPTNEVKRPRNLPENDHDPPPARPRSKVKVAKKTIIKNGPKTIWPERQGRADAPTHTRQPHPVKTLGRYKRARKVAFKPPHPPAVTPTPTPPPDNRGARLALDTIAQGVFRLDPALARYSLRSTPLFLARNLRDGWSGKVWSWDRAEMQDLANGSGRDPQTSIERLASWISQSTRQVSRFTPATVTQPSLPRTFCLKLRRFELGAAARLRVPDFAKLVANLYIHNNPGEDEPLVFDLGVSDIVFPTSGDGTLEVPLRIPSLEFHQQNSARPNTLIPFFVHTVDDDVQVSLRALSLPRGIAYVAVLLYNFTEIGTPAGETVTWGDGASRLYSRVDLVGPNASTSGFATLSQRAETVWLRSNITPENGYCDESVRISGFQAPAHIHFDVKWGVDSAARLMYDRVSNIRPVHPKPPPPDIKVKYRITVQGEHHVLEHALQAWACPVCSICAPFPTLHILRVHFGRAHPQVQVTINREKGDIISNKRVREIKLVLPPVNFEVVSDDDEVIDVPQKAAPSTIIGDKLANRAEFERGHPPLSLQPQLGNDESSFSAPEIPIFLPSTNTGPGQRSPLSPSVTEAPLVKGERNSVINETPPLHLEPISRLESHTPEPALSSPIRNPEPEGIFVPPYSSRINNQGRIYDILRELPMKDFGILAEQVLAAEEELFAKEATWASRAGVEVETERGRLMCALWARWMVTNRCEQADDSRRRVLIISSGTNLSRIHSSA</sequence>
<proteinExistence type="predicted"/>
<feature type="compositionally biased region" description="Basic and acidic residues" evidence="1">
    <location>
        <begin position="131"/>
        <end position="149"/>
    </location>
</feature>
<gene>
    <name evidence="2" type="ORF">RDB_LOCUS31823</name>
</gene>
<evidence type="ECO:0000256" key="1">
    <source>
        <dbReference type="SAM" id="MobiDB-lite"/>
    </source>
</evidence>
<dbReference type="Proteomes" id="UP000663826">
    <property type="component" value="Unassembled WGS sequence"/>
</dbReference>
<dbReference type="EMBL" id="CAJMWQ010000947">
    <property type="protein sequence ID" value="CAE6402712.1"/>
    <property type="molecule type" value="Genomic_DNA"/>
</dbReference>
<protein>
    <submittedName>
        <fullName evidence="2">Uncharacterized protein</fullName>
    </submittedName>
</protein>
<dbReference type="AlphaFoldDB" id="A0A8H2WQ20"/>
<evidence type="ECO:0000313" key="3">
    <source>
        <dbReference type="Proteomes" id="UP000663826"/>
    </source>
</evidence>
<evidence type="ECO:0000313" key="2">
    <source>
        <dbReference type="EMBL" id="CAE6402712.1"/>
    </source>
</evidence>
<feature type="compositionally biased region" description="Basic and acidic residues" evidence="1">
    <location>
        <begin position="100"/>
        <end position="109"/>
    </location>
</feature>